<evidence type="ECO:0000313" key="1">
    <source>
        <dbReference type="EMBL" id="CAG8712054.1"/>
    </source>
</evidence>
<feature type="non-terminal residue" evidence="1">
    <location>
        <position position="1"/>
    </location>
</feature>
<protein>
    <submittedName>
        <fullName evidence="1">5967_t:CDS:1</fullName>
    </submittedName>
</protein>
<evidence type="ECO:0000313" key="2">
    <source>
        <dbReference type="Proteomes" id="UP000789920"/>
    </source>
</evidence>
<gene>
    <name evidence="1" type="ORF">RPERSI_LOCUS10609</name>
</gene>
<reference evidence="1" key="1">
    <citation type="submission" date="2021-06" db="EMBL/GenBank/DDBJ databases">
        <authorList>
            <person name="Kallberg Y."/>
            <person name="Tangrot J."/>
            <person name="Rosling A."/>
        </authorList>
    </citation>
    <scope>NUCLEOTIDE SEQUENCE</scope>
    <source>
        <strain evidence="1">MA461A</strain>
    </source>
</reference>
<comment type="caution">
    <text evidence="1">The sequence shown here is derived from an EMBL/GenBank/DDBJ whole genome shotgun (WGS) entry which is preliminary data.</text>
</comment>
<sequence length="47" mass="5475">GLVINMASEKATQINTQFTPVLTYDQVKQVLKHFSKSDNYKYHDIFL</sequence>
<proteinExistence type="predicted"/>
<organism evidence="1 2">
    <name type="scientific">Racocetra persica</name>
    <dbReference type="NCBI Taxonomy" id="160502"/>
    <lineage>
        <taxon>Eukaryota</taxon>
        <taxon>Fungi</taxon>
        <taxon>Fungi incertae sedis</taxon>
        <taxon>Mucoromycota</taxon>
        <taxon>Glomeromycotina</taxon>
        <taxon>Glomeromycetes</taxon>
        <taxon>Diversisporales</taxon>
        <taxon>Gigasporaceae</taxon>
        <taxon>Racocetra</taxon>
    </lineage>
</organism>
<keyword evidence="2" id="KW-1185">Reference proteome</keyword>
<dbReference type="EMBL" id="CAJVQC010021169">
    <property type="protein sequence ID" value="CAG8712054.1"/>
    <property type="molecule type" value="Genomic_DNA"/>
</dbReference>
<dbReference type="Proteomes" id="UP000789920">
    <property type="component" value="Unassembled WGS sequence"/>
</dbReference>
<accession>A0ACA9PJ47</accession>
<name>A0ACA9PJ47_9GLOM</name>